<dbReference type="Proteomes" id="UP001213000">
    <property type="component" value="Unassembled WGS sequence"/>
</dbReference>
<evidence type="ECO:0000313" key="1">
    <source>
        <dbReference type="EMBL" id="KAJ3562265.1"/>
    </source>
</evidence>
<dbReference type="EMBL" id="JANIEX010000890">
    <property type="protein sequence ID" value="KAJ3562265.1"/>
    <property type="molecule type" value="Genomic_DNA"/>
</dbReference>
<proteinExistence type="predicted"/>
<evidence type="ECO:0000313" key="2">
    <source>
        <dbReference type="Proteomes" id="UP001213000"/>
    </source>
</evidence>
<name>A0AAD5YSL9_9AGAR</name>
<dbReference type="AlphaFoldDB" id="A0AAD5YSL9"/>
<protein>
    <submittedName>
        <fullName evidence="1">Uncharacterized protein</fullName>
    </submittedName>
</protein>
<keyword evidence="2" id="KW-1185">Reference proteome</keyword>
<comment type="caution">
    <text evidence="1">The sequence shown here is derived from an EMBL/GenBank/DDBJ whole genome shotgun (WGS) entry which is preliminary data.</text>
</comment>
<sequence>MSFPPGTFYVYVEHNRDQYLVAFTSRSAADELWRVIQTTNDMENNTRRHSSQHWSVSLLPHEIQGSGTGPAGCFVVQRILADSLDNIGFPVIPHNHQPDNISGNSYFIRSTIRNNLYWFWNQKSNRIELSSTHQTKFLIKRKTPLPFGCLTHQDILIGTDAVHLFPVQDDVDESRFRMITRIGRLGEAKKILFVETQRAESYKNGAFWFRLFDGGFGVQYSSEASGGRVGFVHVATRSDGGERWEFVP</sequence>
<gene>
    <name evidence="1" type="ORF">NP233_g9682</name>
</gene>
<accession>A0AAD5YSL9</accession>
<organism evidence="1 2">
    <name type="scientific">Leucocoprinus birnbaumii</name>
    <dbReference type="NCBI Taxonomy" id="56174"/>
    <lineage>
        <taxon>Eukaryota</taxon>
        <taxon>Fungi</taxon>
        <taxon>Dikarya</taxon>
        <taxon>Basidiomycota</taxon>
        <taxon>Agaricomycotina</taxon>
        <taxon>Agaricomycetes</taxon>
        <taxon>Agaricomycetidae</taxon>
        <taxon>Agaricales</taxon>
        <taxon>Agaricineae</taxon>
        <taxon>Agaricaceae</taxon>
        <taxon>Leucocoprinus</taxon>
    </lineage>
</organism>
<reference evidence="1" key="1">
    <citation type="submission" date="2022-07" db="EMBL/GenBank/DDBJ databases">
        <title>Genome Sequence of Leucocoprinus birnbaumii.</title>
        <authorList>
            <person name="Buettner E."/>
        </authorList>
    </citation>
    <scope>NUCLEOTIDE SEQUENCE</scope>
    <source>
        <strain evidence="1">VT141</strain>
    </source>
</reference>